<keyword evidence="10 15" id="KW-0675">Receptor</keyword>
<evidence type="ECO:0000256" key="13">
    <source>
        <dbReference type="ARBA" id="ARBA00023303"/>
    </source>
</evidence>
<dbReference type="FunFam" id="3.40.190.10:FF:000103">
    <property type="entry name" value="Glutamate receptor"/>
    <property type="match status" value="1"/>
</dbReference>
<evidence type="ECO:0000256" key="9">
    <source>
        <dbReference type="ARBA" id="ARBA00023136"/>
    </source>
</evidence>
<keyword evidence="5 17" id="KW-0812">Transmembrane</keyword>
<keyword evidence="8 15" id="KW-0406">Ion transport</keyword>
<dbReference type="Pfam" id="PF01094">
    <property type="entry name" value="ANF_receptor"/>
    <property type="match status" value="1"/>
</dbReference>
<dbReference type="FunFam" id="1.10.287.70:FF:000037">
    <property type="entry name" value="Glutamate receptor"/>
    <property type="match status" value="1"/>
</dbReference>
<dbReference type="EMBL" id="BAABME010002595">
    <property type="protein sequence ID" value="GAA0155323.1"/>
    <property type="molecule type" value="Genomic_DNA"/>
</dbReference>
<comment type="function">
    <text evidence="15">Glutamate-gated receptor that probably acts as non-selective cation channel.</text>
</comment>
<comment type="caution">
    <text evidence="19">The sequence shown here is derived from an EMBL/GenBank/DDBJ whole genome shotgun (WGS) entry which is preliminary data.</text>
</comment>
<evidence type="ECO:0000256" key="12">
    <source>
        <dbReference type="ARBA" id="ARBA00023286"/>
    </source>
</evidence>
<comment type="subunit">
    <text evidence="3">May form heteromers.</text>
</comment>
<evidence type="ECO:0000256" key="6">
    <source>
        <dbReference type="ARBA" id="ARBA00022729"/>
    </source>
</evidence>
<evidence type="ECO:0000256" key="1">
    <source>
        <dbReference type="ARBA" id="ARBA00004141"/>
    </source>
</evidence>
<dbReference type="Gene3D" id="1.10.287.70">
    <property type="match status" value="1"/>
</dbReference>
<evidence type="ECO:0000256" key="11">
    <source>
        <dbReference type="ARBA" id="ARBA00023180"/>
    </source>
</evidence>
<organism evidence="19 20">
    <name type="scientific">Lithospermum erythrorhizon</name>
    <name type="common">Purple gromwell</name>
    <name type="synonym">Lithospermum officinale var. erythrorhizon</name>
    <dbReference type="NCBI Taxonomy" id="34254"/>
    <lineage>
        <taxon>Eukaryota</taxon>
        <taxon>Viridiplantae</taxon>
        <taxon>Streptophyta</taxon>
        <taxon>Embryophyta</taxon>
        <taxon>Tracheophyta</taxon>
        <taxon>Spermatophyta</taxon>
        <taxon>Magnoliopsida</taxon>
        <taxon>eudicotyledons</taxon>
        <taxon>Gunneridae</taxon>
        <taxon>Pentapetalae</taxon>
        <taxon>asterids</taxon>
        <taxon>lamiids</taxon>
        <taxon>Boraginales</taxon>
        <taxon>Boraginaceae</taxon>
        <taxon>Boraginoideae</taxon>
        <taxon>Lithospermeae</taxon>
        <taxon>Lithospermum</taxon>
    </lineage>
</organism>
<dbReference type="Gene3D" id="3.40.50.2300">
    <property type="match status" value="2"/>
</dbReference>
<evidence type="ECO:0000256" key="16">
    <source>
        <dbReference type="SAM" id="MobiDB-lite"/>
    </source>
</evidence>
<dbReference type="InterPro" id="IPR019594">
    <property type="entry name" value="Glu/Gly-bd"/>
</dbReference>
<dbReference type="GO" id="GO:0015276">
    <property type="term" value="F:ligand-gated monoatomic ion channel activity"/>
    <property type="evidence" value="ECO:0007669"/>
    <property type="project" value="InterPro"/>
</dbReference>
<comment type="similarity">
    <text evidence="2 15">Belongs to the glutamate-gated ion channel (TC 1.A.10.1) family.</text>
</comment>
<keyword evidence="13 15" id="KW-0407">Ion channel</keyword>
<proteinExistence type="inferred from homology"/>
<accession>A0AAV3PW95</accession>
<sequence>MKNVKVHAILGPQKSNQADFVIDLGNKVRVPIISPATSPAFSCKESEYFIRAAVSSSFQTKAIAALFKAYNWREVVIIYEDTDAGNGFVPYFIDAMRTINTFVTSRKVISTSLNGDQILQELEQLKNISTRVFVVHMGQLIGSHFFSKAKEAGMMSKGYAWITTDLLTSLSSIDNSAFESMQGVVGLKPHIQMTSELKNFTTKWLKKFQQENPDLNITKPNAFVLWAYDSTKALAMGIDKVVKAPPQFSNNSEVLTDLDAIGTSDTGPSLIKYLRNLTFMGLSGNFSIVEGELQSPPFEIVNIVGKLENVIGYWSEKNGLSLKLEQNDGSVYSTSKDNLGSVIWPGETTDVTKGWEIPARSDQKLKIVVPAKGGFRQFVYVENDHTTATVNPTGFCIDVFKEVMNSMPYAVPYEFYSYDTPIYDDIVKQVEHQQYDAAVGDVTILEERSDFVDFTLPYTESGLAFVVPTRADENKNAWIVFKPLTPDLWLTIAAFFVLTAFVVWVLEHRVNKEFRGPLPDQAGVVISFAFSTLVFAHKEKVKNNLTRIVVIVWIFVVLVLTSSYQASLTSFLTVQKLQPTVTTINDLLRNGECIGYQAGSYVSGFLKKMDFECTRDYTTLEEYDEALSKGTKNGGVAAIADELPYIRLFLGNYKDKYTIIDPIYHTAGFGFVFQKGSPLVSDVSRAVLKVTEGKQMINITRKWFGDQTDSMKKNEVDGGSDSLGLEDFKGLFLLTGITFALALLVYFVIFFYENREIVSSNDRFLQKLSKLAKVFDQEKDNPSVAHTPTREANEGDVATGGTQMADIWQSPSVSFSHPIDEDVPTPERGSPVHNAV</sequence>
<evidence type="ECO:0000313" key="19">
    <source>
        <dbReference type="EMBL" id="GAA0155323.1"/>
    </source>
</evidence>
<feature type="domain" description="Ionotropic glutamate receptor C-terminal" evidence="18">
    <location>
        <begin position="366"/>
        <end position="706"/>
    </location>
</feature>
<dbReference type="CDD" id="cd13686">
    <property type="entry name" value="GluR_Plant"/>
    <property type="match status" value="1"/>
</dbReference>
<dbReference type="Gene3D" id="3.40.190.10">
    <property type="entry name" value="Periplasmic binding protein-like II"/>
    <property type="match status" value="2"/>
</dbReference>
<dbReference type="InterPro" id="IPR028082">
    <property type="entry name" value="Peripla_BP_I"/>
</dbReference>
<dbReference type="InterPro" id="IPR001320">
    <property type="entry name" value="Iontro_rcpt_C"/>
</dbReference>
<evidence type="ECO:0000256" key="5">
    <source>
        <dbReference type="ARBA" id="ARBA00022692"/>
    </source>
</evidence>
<dbReference type="InterPro" id="IPR001828">
    <property type="entry name" value="ANF_lig-bd_rcpt"/>
</dbReference>
<evidence type="ECO:0000256" key="15">
    <source>
        <dbReference type="PIRNR" id="PIRNR037090"/>
    </source>
</evidence>
<feature type="transmembrane region" description="Helical" evidence="17">
    <location>
        <begin position="731"/>
        <end position="752"/>
    </location>
</feature>
<comment type="function">
    <text evidence="14">Glutamate-gated receptor that probably acts as a non-selective cation channel. May be involved in light-signal transduction and calcium homeostasis via the regulation of calcium influx into cells.</text>
</comment>
<comment type="subcellular location">
    <subcellularLocation>
        <location evidence="1">Membrane</location>
        <topology evidence="1">Multi-pass membrane protein</topology>
    </subcellularLocation>
</comment>
<dbReference type="FunFam" id="3.40.50.2300:FF:000188">
    <property type="entry name" value="Glutamate receptor"/>
    <property type="match status" value="1"/>
</dbReference>
<keyword evidence="4 15" id="KW-0813">Transport</keyword>
<protein>
    <recommendedName>
        <fullName evidence="15">Glutamate receptor</fullName>
    </recommendedName>
</protein>
<evidence type="ECO:0000256" key="2">
    <source>
        <dbReference type="ARBA" id="ARBA00008685"/>
    </source>
</evidence>
<keyword evidence="20" id="KW-1185">Reference proteome</keyword>
<evidence type="ECO:0000256" key="14">
    <source>
        <dbReference type="ARBA" id="ARBA00049638"/>
    </source>
</evidence>
<feature type="transmembrane region" description="Helical" evidence="17">
    <location>
        <begin position="488"/>
        <end position="506"/>
    </location>
</feature>
<keyword evidence="7 17" id="KW-1133">Transmembrane helix</keyword>
<keyword evidence="12 15" id="KW-1071">Ligand-gated ion channel</keyword>
<keyword evidence="11" id="KW-0325">Glycoprotein</keyword>
<dbReference type="Pfam" id="PF10613">
    <property type="entry name" value="Lig_chan-Glu_bd"/>
    <property type="match status" value="1"/>
</dbReference>
<evidence type="ECO:0000256" key="10">
    <source>
        <dbReference type="ARBA" id="ARBA00023170"/>
    </source>
</evidence>
<reference evidence="19 20" key="1">
    <citation type="submission" date="2024-01" db="EMBL/GenBank/DDBJ databases">
        <title>The complete chloroplast genome sequence of Lithospermum erythrorhizon: insights into the phylogenetic relationship among Boraginaceae species and the maternal lineages of purple gromwells.</title>
        <authorList>
            <person name="Okada T."/>
            <person name="Watanabe K."/>
        </authorList>
    </citation>
    <scope>NUCLEOTIDE SEQUENCE [LARGE SCALE GENOMIC DNA]</scope>
</reference>
<dbReference type="PIRSF" id="PIRSF037090">
    <property type="entry name" value="Iontro_Glu-like_rcpt_pln"/>
    <property type="match status" value="1"/>
</dbReference>
<dbReference type="PANTHER" id="PTHR34836:SF1">
    <property type="entry name" value="OS09G0428600 PROTEIN"/>
    <property type="match status" value="1"/>
</dbReference>
<evidence type="ECO:0000256" key="4">
    <source>
        <dbReference type="ARBA" id="ARBA00022448"/>
    </source>
</evidence>
<evidence type="ECO:0000256" key="8">
    <source>
        <dbReference type="ARBA" id="ARBA00023065"/>
    </source>
</evidence>
<evidence type="ECO:0000256" key="3">
    <source>
        <dbReference type="ARBA" id="ARBA00011095"/>
    </source>
</evidence>
<dbReference type="AlphaFoldDB" id="A0AAV3PW95"/>
<dbReference type="InterPro" id="IPR017103">
    <property type="entry name" value="Iontropic_Glu_rcpt_pln"/>
</dbReference>
<keyword evidence="9 15" id="KW-0472">Membrane</keyword>
<evidence type="ECO:0000313" key="20">
    <source>
        <dbReference type="Proteomes" id="UP001454036"/>
    </source>
</evidence>
<name>A0AAV3PW95_LITER</name>
<keyword evidence="6" id="KW-0732">Signal</keyword>
<dbReference type="PANTHER" id="PTHR34836">
    <property type="entry name" value="OS06G0188250 PROTEIN"/>
    <property type="match status" value="1"/>
</dbReference>
<feature type="transmembrane region" description="Helical" evidence="17">
    <location>
        <begin position="548"/>
        <end position="566"/>
    </location>
</feature>
<evidence type="ECO:0000259" key="18">
    <source>
        <dbReference type="SMART" id="SM00079"/>
    </source>
</evidence>
<dbReference type="InterPro" id="IPR015683">
    <property type="entry name" value="Ionotropic_Glu_rcpt"/>
</dbReference>
<dbReference type="CDD" id="cd19990">
    <property type="entry name" value="PBP1_GABAb_receptor_plant"/>
    <property type="match status" value="1"/>
</dbReference>
<dbReference type="InterPro" id="IPR044440">
    <property type="entry name" value="GABAb_receptor_plant_PBP1"/>
</dbReference>
<gene>
    <name evidence="19" type="ORF">LIER_13078</name>
</gene>
<dbReference type="Pfam" id="PF00060">
    <property type="entry name" value="Lig_chan"/>
    <property type="match status" value="1"/>
</dbReference>
<dbReference type="SUPFAM" id="SSF53850">
    <property type="entry name" value="Periplasmic binding protein-like II"/>
    <property type="match status" value="1"/>
</dbReference>
<evidence type="ECO:0000256" key="7">
    <source>
        <dbReference type="ARBA" id="ARBA00022989"/>
    </source>
</evidence>
<feature type="region of interest" description="Disordered" evidence="16">
    <location>
        <begin position="779"/>
        <end position="836"/>
    </location>
</feature>
<dbReference type="SMART" id="SM00079">
    <property type="entry name" value="PBPe"/>
    <property type="match status" value="1"/>
</dbReference>
<dbReference type="SUPFAM" id="SSF53822">
    <property type="entry name" value="Periplasmic binding protein-like I"/>
    <property type="match status" value="1"/>
</dbReference>
<dbReference type="Proteomes" id="UP001454036">
    <property type="component" value="Unassembled WGS sequence"/>
</dbReference>
<dbReference type="GO" id="GO:0016020">
    <property type="term" value="C:membrane"/>
    <property type="evidence" value="ECO:0007669"/>
    <property type="project" value="UniProtKB-SubCell"/>
</dbReference>
<evidence type="ECO:0000256" key="17">
    <source>
        <dbReference type="SAM" id="Phobius"/>
    </source>
</evidence>